<keyword evidence="3" id="KW-0732">Signal</keyword>
<name>A0A1H6DEA9_9GAMM</name>
<organism evidence="4 5">
    <name type="scientific">Marinobacterium lutimaris</name>
    <dbReference type="NCBI Taxonomy" id="568106"/>
    <lineage>
        <taxon>Bacteria</taxon>
        <taxon>Pseudomonadati</taxon>
        <taxon>Pseudomonadota</taxon>
        <taxon>Gammaproteobacteria</taxon>
        <taxon>Oceanospirillales</taxon>
        <taxon>Oceanospirillaceae</taxon>
        <taxon>Marinobacterium</taxon>
    </lineage>
</organism>
<evidence type="ECO:0000313" key="4">
    <source>
        <dbReference type="EMBL" id="SEG83767.1"/>
    </source>
</evidence>
<dbReference type="AlphaFoldDB" id="A0A1H6DEA9"/>
<dbReference type="Proteomes" id="UP000236745">
    <property type="component" value="Unassembled WGS sequence"/>
</dbReference>
<dbReference type="RefSeq" id="WP_104005279.1">
    <property type="nucleotide sequence ID" value="NZ_FNVQ01000006.1"/>
</dbReference>
<protein>
    <submittedName>
        <fullName evidence="4">Uncharacterized protein</fullName>
    </submittedName>
</protein>
<dbReference type="OrthoDB" id="7058367at2"/>
<sequence>MFNKTLPALLLLLAALFSFPARAELSTEAFEKQLDLSIRSACHGYMVDALPDFLAGARDWLNENSPFCQTVRTLPQNRSAYAELKRQNSSLDYRQDPEYRVKYLSGYNADLYRHSDCNDWMCEQVRNRAYSAGHPISLSDYKQVEQYCGGRYGCIESWFKSWPRALPQAKPQNNGMSLDQLMAGGGTSGTANNSRPATGGLSLDSMLGTPVTSAQPAAQPGAGSLDASLALEQPSNRAQDASGGSVSLDSVFEGREQMAMEELNVDLNYFNEQMEQACQCSLGNSGCYQLPAESLLAKANETEQQRYAACTEWQQARQEQPANSDLLNNLLTRVVHLNERVDDLDEDMEKRIAAWQEERRQMIAQQQQEAEDRSNSAFFAGVATVLLQTGAVANGSLSAEQAAQNAFNVTQSIENGEDWASSMDNALTSSIPQYSSPQIDSNIGSGMPAASGTQAQAARPQAVAQAQSLASSRYAVCTTERSGTAVTAGCIGFREENNGSSACSGPNCADSLAELCRQVGARTGTPLQWWASGLGTFASMGQCIAKCENDYGVANWGQYGRKCLGSVSQ</sequence>
<accession>A0A1H6DEA9</accession>
<feature type="chain" id="PRO_5009295780" evidence="3">
    <location>
        <begin position="24"/>
        <end position="569"/>
    </location>
</feature>
<evidence type="ECO:0000256" key="3">
    <source>
        <dbReference type="SAM" id="SignalP"/>
    </source>
</evidence>
<proteinExistence type="predicted"/>
<evidence type="ECO:0000256" key="1">
    <source>
        <dbReference type="SAM" id="Coils"/>
    </source>
</evidence>
<feature type="region of interest" description="Disordered" evidence="2">
    <location>
        <begin position="170"/>
        <end position="223"/>
    </location>
</feature>
<reference evidence="4 5" key="1">
    <citation type="submission" date="2016-10" db="EMBL/GenBank/DDBJ databases">
        <authorList>
            <person name="de Groot N.N."/>
        </authorList>
    </citation>
    <scope>NUCLEOTIDE SEQUENCE [LARGE SCALE GENOMIC DNA]</scope>
    <source>
        <strain evidence="4 5">DSM 22012</strain>
    </source>
</reference>
<dbReference type="EMBL" id="FNVQ01000006">
    <property type="protein sequence ID" value="SEG83767.1"/>
    <property type="molecule type" value="Genomic_DNA"/>
</dbReference>
<feature type="coiled-coil region" evidence="1">
    <location>
        <begin position="327"/>
        <end position="365"/>
    </location>
</feature>
<keyword evidence="1" id="KW-0175">Coiled coil</keyword>
<evidence type="ECO:0000256" key="2">
    <source>
        <dbReference type="SAM" id="MobiDB-lite"/>
    </source>
</evidence>
<evidence type="ECO:0000313" key="5">
    <source>
        <dbReference type="Proteomes" id="UP000236745"/>
    </source>
</evidence>
<gene>
    <name evidence="4" type="ORF">SAMN05444390_10623</name>
</gene>
<feature type="signal peptide" evidence="3">
    <location>
        <begin position="1"/>
        <end position="23"/>
    </location>
</feature>
<keyword evidence="5" id="KW-1185">Reference proteome</keyword>